<evidence type="ECO:0000256" key="6">
    <source>
        <dbReference type="SAM" id="Phobius"/>
    </source>
</evidence>
<name>A0A641AMC5_9ACTN</name>
<evidence type="ECO:0000256" key="4">
    <source>
        <dbReference type="ARBA" id="ARBA00022989"/>
    </source>
</evidence>
<feature type="transmembrane region" description="Helical" evidence="6">
    <location>
        <begin position="259"/>
        <end position="283"/>
    </location>
</feature>
<dbReference type="PROSITE" id="PS51318">
    <property type="entry name" value="TAT"/>
    <property type="match status" value="1"/>
</dbReference>
<dbReference type="GO" id="GO:0005886">
    <property type="term" value="C:plasma membrane"/>
    <property type="evidence" value="ECO:0007669"/>
    <property type="project" value="UniProtKB-SubCell"/>
</dbReference>
<feature type="transmembrane region" description="Helical" evidence="6">
    <location>
        <begin position="88"/>
        <end position="113"/>
    </location>
</feature>
<dbReference type="PANTHER" id="PTHR42770:SF7">
    <property type="entry name" value="MEMBRANE PROTEIN"/>
    <property type="match status" value="1"/>
</dbReference>
<comment type="caution">
    <text evidence="7">The sequence shown here is derived from an EMBL/GenBank/DDBJ whole genome shotgun (WGS) entry which is preliminary data.</text>
</comment>
<dbReference type="InterPro" id="IPR006311">
    <property type="entry name" value="TAT_signal"/>
</dbReference>
<protein>
    <submittedName>
        <fullName evidence="7">APC family permease</fullName>
    </submittedName>
</protein>
<feature type="transmembrane region" description="Helical" evidence="6">
    <location>
        <begin position="143"/>
        <end position="163"/>
    </location>
</feature>
<dbReference type="InterPro" id="IPR002293">
    <property type="entry name" value="AA/rel_permease1"/>
</dbReference>
<feature type="transmembrane region" description="Helical" evidence="6">
    <location>
        <begin position="119"/>
        <end position="136"/>
    </location>
</feature>
<keyword evidence="3 6" id="KW-0812">Transmembrane</keyword>
<dbReference type="Proteomes" id="UP001515100">
    <property type="component" value="Unassembled WGS sequence"/>
</dbReference>
<sequence length="405" mass="40441">MDGTLDRRLGLLGSAAIGAGAMIGAGLFVVFAPAVDAAGDGVLVALAVAAVIAGCNAHSSARLAALHPVAGGTYVYGRERLGPFWGHLAGWGFIVGKISSCAVMALAVGSYAWPQHHRIVALAVVVLVAAVNLRGIEKSAIASIAIVTVVLLVMTVVLVVLLASPGAHAPAGASSRGGVLEAAGLLFFAFAGYARLATLGEEVRDPARTIPRAILVSVVVVMAVYLAVGIALVHVLGTERLAASSRPFVTAVEAAGAEALVPVVIGVAALAAAGALLSLVLGVSRTVLAMARDGHLPAGLAVVDPRRRVPQHAEIAVVVVVGALVLVGDVATSVAFSSFCVLVYYAITNASALTLPSTPMPRAVASLGLLGCVVLAASLPATTVLSGLAVLLVGVASYGVRRATA</sequence>
<dbReference type="PANTHER" id="PTHR42770">
    <property type="entry name" value="AMINO ACID TRANSPORTER-RELATED"/>
    <property type="match status" value="1"/>
</dbReference>
<feature type="transmembrane region" description="Helical" evidence="6">
    <location>
        <begin position="37"/>
        <end position="57"/>
    </location>
</feature>
<evidence type="ECO:0000313" key="7">
    <source>
        <dbReference type="EMBL" id="KAA1376074.1"/>
    </source>
</evidence>
<evidence type="ECO:0000313" key="8">
    <source>
        <dbReference type="Proteomes" id="UP001515100"/>
    </source>
</evidence>
<keyword evidence="2" id="KW-1003">Cell membrane</keyword>
<dbReference type="Gene3D" id="1.20.1740.10">
    <property type="entry name" value="Amino acid/polyamine transporter I"/>
    <property type="match status" value="1"/>
</dbReference>
<feature type="transmembrane region" description="Helical" evidence="6">
    <location>
        <begin position="315"/>
        <end position="347"/>
    </location>
</feature>
<feature type="transmembrane region" description="Helical" evidence="6">
    <location>
        <begin position="367"/>
        <end position="400"/>
    </location>
</feature>
<feature type="transmembrane region" description="Helical" evidence="6">
    <location>
        <begin position="214"/>
        <end position="237"/>
    </location>
</feature>
<dbReference type="GO" id="GO:0022857">
    <property type="term" value="F:transmembrane transporter activity"/>
    <property type="evidence" value="ECO:0007669"/>
    <property type="project" value="InterPro"/>
</dbReference>
<gene>
    <name evidence="7" type="ORF">ESP62_011510</name>
</gene>
<dbReference type="OrthoDB" id="259687at2"/>
<evidence type="ECO:0000256" key="2">
    <source>
        <dbReference type="ARBA" id="ARBA00022475"/>
    </source>
</evidence>
<proteinExistence type="predicted"/>
<comment type="subcellular location">
    <subcellularLocation>
        <location evidence="1">Cell membrane</location>
        <topology evidence="1">Multi-pass membrane protein</topology>
    </subcellularLocation>
</comment>
<dbReference type="Pfam" id="PF13520">
    <property type="entry name" value="AA_permease_2"/>
    <property type="match status" value="1"/>
</dbReference>
<accession>A0A641AMC5</accession>
<keyword evidence="5 6" id="KW-0472">Membrane</keyword>
<feature type="transmembrane region" description="Helical" evidence="6">
    <location>
        <begin position="175"/>
        <end position="194"/>
    </location>
</feature>
<dbReference type="EMBL" id="SDPP02000003">
    <property type="protein sequence ID" value="KAA1376074.1"/>
    <property type="molecule type" value="Genomic_DNA"/>
</dbReference>
<dbReference type="RefSeq" id="WP_129183756.1">
    <property type="nucleotide sequence ID" value="NZ_JAGIOG010000001.1"/>
</dbReference>
<organism evidence="7 8">
    <name type="scientific">Aeromicrobium fastidiosum</name>
    <dbReference type="NCBI Taxonomy" id="52699"/>
    <lineage>
        <taxon>Bacteria</taxon>
        <taxon>Bacillati</taxon>
        <taxon>Actinomycetota</taxon>
        <taxon>Actinomycetes</taxon>
        <taxon>Propionibacteriales</taxon>
        <taxon>Nocardioidaceae</taxon>
        <taxon>Aeromicrobium</taxon>
    </lineage>
</organism>
<dbReference type="PIRSF" id="PIRSF006060">
    <property type="entry name" value="AA_transporter"/>
    <property type="match status" value="1"/>
</dbReference>
<reference evidence="7" key="1">
    <citation type="submission" date="2019-09" db="EMBL/GenBank/DDBJ databases">
        <authorList>
            <person name="Li J."/>
        </authorList>
    </citation>
    <scope>NUCLEOTIDE SEQUENCE [LARGE SCALE GENOMIC DNA]</scope>
    <source>
        <strain evidence="7">NRBC 14897</strain>
    </source>
</reference>
<keyword evidence="8" id="KW-1185">Reference proteome</keyword>
<evidence type="ECO:0000256" key="3">
    <source>
        <dbReference type="ARBA" id="ARBA00022692"/>
    </source>
</evidence>
<dbReference type="AlphaFoldDB" id="A0A641AMC5"/>
<feature type="transmembrane region" description="Helical" evidence="6">
    <location>
        <begin position="9"/>
        <end position="31"/>
    </location>
</feature>
<evidence type="ECO:0000256" key="5">
    <source>
        <dbReference type="ARBA" id="ARBA00023136"/>
    </source>
</evidence>
<evidence type="ECO:0000256" key="1">
    <source>
        <dbReference type="ARBA" id="ARBA00004651"/>
    </source>
</evidence>
<keyword evidence="4 6" id="KW-1133">Transmembrane helix</keyword>
<dbReference type="InterPro" id="IPR050367">
    <property type="entry name" value="APC_superfamily"/>
</dbReference>